<dbReference type="Gene3D" id="1.20.1280.50">
    <property type="match status" value="1"/>
</dbReference>
<dbReference type="SMART" id="SM00256">
    <property type="entry name" value="FBOX"/>
    <property type="match status" value="1"/>
</dbReference>
<dbReference type="InterPro" id="IPR001810">
    <property type="entry name" value="F-box_dom"/>
</dbReference>
<dbReference type="EMBL" id="JABBWD010000006">
    <property type="protein sequence ID" value="KAG1781110.1"/>
    <property type="molecule type" value="Genomic_DNA"/>
</dbReference>
<name>A0A9P7D5J4_9AGAM</name>
<proteinExistence type="predicted"/>
<sequence>MDLPKAELLSLPEELLFYIISFLPWRDILRCTSLCRALRQAYVSYSELQYITELGGQQLLPVFNGHISFSKRLQLLRDKAYAWFKFDIHSFETISIPIQFRTRTKVSVVNGHACFWKPTTHSGKIFPILPKPLQQTFERDFSLDSLCSVPKQKQSDFDVLNVFMDPVQNLLAIVYVTVIRNGDLMSDKEYYIDLVALDGDGAHPQAAGRTLFLSDLPRRENFITKSTKIEGLGRHIALRLFDDHLCSPSSRSRWWLQIWDWQHSTMSNSILSGPILDPDFDEIDICFLGNDRFLIVNDNLKLYSIEDISQAPRLLACFLLPVSLVNLRCLTPTDDIARSSNPQKQALQVTWISDPKHRLLSLITWYSDLYFVISTRIFFEPDFVDSEGAVTIPWKSWGPSNARAFPHQFSCRLVVSGSRALCAFAAAGAKVNDNLIATEYRLHLMDFSPLAVKRHHQGLGRIVNEPSIVENIETRECITTSMPYVEVVSDRTFSYGEIIEIWFDRDKLYLLKNHFDIVGSSHLSMKCDVLIVYSG</sequence>
<organism evidence="2 3">
    <name type="scientific">Suillus placidus</name>
    <dbReference type="NCBI Taxonomy" id="48579"/>
    <lineage>
        <taxon>Eukaryota</taxon>
        <taxon>Fungi</taxon>
        <taxon>Dikarya</taxon>
        <taxon>Basidiomycota</taxon>
        <taxon>Agaricomycotina</taxon>
        <taxon>Agaricomycetes</taxon>
        <taxon>Agaricomycetidae</taxon>
        <taxon>Boletales</taxon>
        <taxon>Suillineae</taxon>
        <taxon>Suillaceae</taxon>
        <taxon>Suillus</taxon>
    </lineage>
</organism>
<dbReference type="SUPFAM" id="SSF81383">
    <property type="entry name" value="F-box domain"/>
    <property type="match status" value="1"/>
</dbReference>
<dbReference type="Pfam" id="PF12937">
    <property type="entry name" value="F-box-like"/>
    <property type="match status" value="1"/>
</dbReference>
<dbReference type="Proteomes" id="UP000714275">
    <property type="component" value="Unassembled WGS sequence"/>
</dbReference>
<accession>A0A9P7D5J4</accession>
<protein>
    <recommendedName>
        <fullName evidence="1">F-box domain-containing protein</fullName>
    </recommendedName>
</protein>
<comment type="caution">
    <text evidence="2">The sequence shown here is derived from an EMBL/GenBank/DDBJ whole genome shotgun (WGS) entry which is preliminary data.</text>
</comment>
<dbReference type="AlphaFoldDB" id="A0A9P7D5J4"/>
<gene>
    <name evidence="2" type="ORF">EV702DRAFT_644368</name>
</gene>
<dbReference type="PROSITE" id="PS50181">
    <property type="entry name" value="FBOX"/>
    <property type="match status" value="1"/>
</dbReference>
<evidence type="ECO:0000313" key="3">
    <source>
        <dbReference type="Proteomes" id="UP000714275"/>
    </source>
</evidence>
<dbReference type="OrthoDB" id="2745718at2759"/>
<evidence type="ECO:0000313" key="2">
    <source>
        <dbReference type="EMBL" id="KAG1781110.1"/>
    </source>
</evidence>
<evidence type="ECO:0000259" key="1">
    <source>
        <dbReference type="PROSITE" id="PS50181"/>
    </source>
</evidence>
<feature type="domain" description="F-box" evidence="1">
    <location>
        <begin position="5"/>
        <end position="54"/>
    </location>
</feature>
<reference evidence="2" key="1">
    <citation type="journal article" date="2020" name="New Phytol.">
        <title>Comparative genomics reveals dynamic genome evolution in host specialist ectomycorrhizal fungi.</title>
        <authorList>
            <person name="Lofgren L.A."/>
            <person name="Nguyen N.H."/>
            <person name="Vilgalys R."/>
            <person name="Ruytinx J."/>
            <person name="Liao H.L."/>
            <person name="Branco S."/>
            <person name="Kuo A."/>
            <person name="LaButti K."/>
            <person name="Lipzen A."/>
            <person name="Andreopoulos W."/>
            <person name="Pangilinan J."/>
            <person name="Riley R."/>
            <person name="Hundley H."/>
            <person name="Na H."/>
            <person name="Barry K."/>
            <person name="Grigoriev I.V."/>
            <person name="Stajich J.E."/>
            <person name="Kennedy P.G."/>
        </authorList>
    </citation>
    <scope>NUCLEOTIDE SEQUENCE</scope>
    <source>
        <strain evidence="2">DOB743</strain>
    </source>
</reference>
<dbReference type="InterPro" id="IPR036047">
    <property type="entry name" value="F-box-like_dom_sf"/>
</dbReference>
<keyword evidence="3" id="KW-1185">Reference proteome</keyword>